<dbReference type="Proteomes" id="UP000620075">
    <property type="component" value="Unassembled WGS sequence"/>
</dbReference>
<feature type="chain" id="PRO_5037620493" description="DUF4157 domain-containing protein" evidence="1">
    <location>
        <begin position="20"/>
        <end position="397"/>
    </location>
</feature>
<accession>A0A934KGE6</accession>
<feature type="signal peptide" evidence="1">
    <location>
        <begin position="1"/>
        <end position="19"/>
    </location>
</feature>
<dbReference type="EMBL" id="JAEKNQ010000003">
    <property type="protein sequence ID" value="MBJ7601650.1"/>
    <property type="molecule type" value="Genomic_DNA"/>
</dbReference>
<dbReference type="RefSeq" id="WP_338176001.1">
    <property type="nucleotide sequence ID" value="NZ_JAEKNQ010000003.1"/>
</dbReference>
<reference evidence="2 3" key="1">
    <citation type="submission" date="2020-10" db="EMBL/GenBank/DDBJ databases">
        <title>Ca. Dormibacterota MAGs.</title>
        <authorList>
            <person name="Montgomery K."/>
        </authorList>
    </citation>
    <scope>NUCLEOTIDE SEQUENCE [LARGE SCALE GENOMIC DNA]</scope>
    <source>
        <strain evidence="2">SC8811_S16_3</strain>
    </source>
</reference>
<evidence type="ECO:0008006" key="4">
    <source>
        <dbReference type="Google" id="ProtNLM"/>
    </source>
</evidence>
<protein>
    <recommendedName>
        <fullName evidence="4">DUF4157 domain-containing protein</fullName>
    </recommendedName>
</protein>
<dbReference type="AlphaFoldDB" id="A0A934KGE6"/>
<proteinExistence type="predicted"/>
<keyword evidence="1" id="KW-0732">Signal</keyword>
<sequence length="397" mass="42304">MRITIFRPLSAIIVMFLLAACAPPGEKQLTSLLPHRRVTASPSARPSIAISPSSTPAGPPGSIEAFVPEAERFVEAHRGLSFMLPVKVNHLSDAAFAQRIAELQAKDHADLDREAKLLRALDLVQPGVDVEKAEEALLSGAVIGYYDPATKELVVRGDTASAAVRHVVVHELTHALQDQWFDLQAHQKNLTEDQGEAYSALVEGDAVSVENAYIASLSPAEKSEIDSQSGGGVPADAPPVLIRILSFPYSVGPRFVVALRDSKGQSALDQAFRTPPQASALVIHPDRFLGGEAPKPVGEPGADGPIFDKGVWGEFGLNLMLNDLYGNAGVNPGDLQAAISGWGGDNYVAWTSGAQYCMRLSYASRDDQGAASLQRMLATWARKHGAQTDGLSLTRCG</sequence>
<comment type="caution">
    <text evidence="2">The sequence shown here is derived from an EMBL/GenBank/DDBJ whole genome shotgun (WGS) entry which is preliminary data.</text>
</comment>
<evidence type="ECO:0000313" key="2">
    <source>
        <dbReference type="EMBL" id="MBJ7601650.1"/>
    </source>
</evidence>
<evidence type="ECO:0000256" key="1">
    <source>
        <dbReference type="SAM" id="SignalP"/>
    </source>
</evidence>
<evidence type="ECO:0000313" key="3">
    <source>
        <dbReference type="Proteomes" id="UP000620075"/>
    </source>
</evidence>
<dbReference type="PROSITE" id="PS51257">
    <property type="entry name" value="PROKAR_LIPOPROTEIN"/>
    <property type="match status" value="1"/>
</dbReference>
<organism evidence="2 3">
    <name type="scientific">Candidatus Dormiibacter inghamiae</name>
    <dbReference type="NCBI Taxonomy" id="3127013"/>
    <lineage>
        <taxon>Bacteria</taxon>
        <taxon>Bacillati</taxon>
        <taxon>Candidatus Dormiibacterota</taxon>
        <taxon>Candidatus Dormibacteria</taxon>
        <taxon>Candidatus Dormibacterales</taxon>
        <taxon>Candidatus Dormibacteraceae</taxon>
        <taxon>Candidatus Dormiibacter</taxon>
    </lineage>
</organism>
<gene>
    <name evidence="2" type="ORF">JF888_00380</name>
</gene>
<name>A0A934KGE6_9BACT</name>